<keyword evidence="3" id="KW-1185">Reference proteome</keyword>
<feature type="region of interest" description="Disordered" evidence="1">
    <location>
        <begin position="37"/>
        <end position="66"/>
    </location>
</feature>
<evidence type="ECO:0000313" key="3">
    <source>
        <dbReference type="Proteomes" id="UP000823388"/>
    </source>
</evidence>
<evidence type="ECO:0000256" key="1">
    <source>
        <dbReference type="SAM" id="MobiDB-lite"/>
    </source>
</evidence>
<organism evidence="2 3">
    <name type="scientific">Panicum virgatum</name>
    <name type="common">Blackwell switchgrass</name>
    <dbReference type="NCBI Taxonomy" id="38727"/>
    <lineage>
        <taxon>Eukaryota</taxon>
        <taxon>Viridiplantae</taxon>
        <taxon>Streptophyta</taxon>
        <taxon>Embryophyta</taxon>
        <taxon>Tracheophyta</taxon>
        <taxon>Spermatophyta</taxon>
        <taxon>Magnoliopsida</taxon>
        <taxon>Liliopsida</taxon>
        <taxon>Poales</taxon>
        <taxon>Poaceae</taxon>
        <taxon>PACMAD clade</taxon>
        <taxon>Panicoideae</taxon>
        <taxon>Panicodae</taxon>
        <taxon>Paniceae</taxon>
        <taxon>Panicinae</taxon>
        <taxon>Panicum</taxon>
        <taxon>Panicum sect. Hiantes</taxon>
    </lineage>
</organism>
<accession>A0A8T0VWZ5</accession>
<name>A0A8T0VWZ5_PANVG</name>
<sequence>MTLPSPFTLASPSPWALASARTQAGGDPPRPARWRVQIARPAPRTRESRARRPRTARAGRPLGTCRQAGRMAAGGACWPAAQPLPPAARGRLAALLRSLLPQAEL</sequence>
<reference evidence="2" key="1">
    <citation type="submission" date="2020-05" db="EMBL/GenBank/DDBJ databases">
        <title>WGS assembly of Panicum virgatum.</title>
        <authorList>
            <person name="Lovell J.T."/>
            <person name="Jenkins J."/>
            <person name="Shu S."/>
            <person name="Juenger T.E."/>
            <person name="Schmutz J."/>
        </authorList>
    </citation>
    <scope>NUCLEOTIDE SEQUENCE</scope>
    <source>
        <strain evidence="2">AP13</strain>
    </source>
</reference>
<gene>
    <name evidence="2" type="ORF">PVAP13_2KG022816</name>
</gene>
<proteinExistence type="predicted"/>
<dbReference type="AlphaFoldDB" id="A0A8T0VWZ5"/>
<comment type="caution">
    <text evidence="2">The sequence shown here is derived from an EMBL/GenBank/DDBJ whole genome shotgun (WGS) entry which is preliminary data.</text>
</comment>
<evidence type="ECO:0000313" key="2">
    <source>
        <dbReference type="EMBL" id="KAG2639598.1"/>
    </source>
</evidence>
<dbReference type="Proteomes" id="UP000823388">
    <property type="component" value="Chromosome 2K"/>
</dbReference>
<dbReference type="EMBL" id="CM029039">
    <property type="protein sequence ID" value="KAG2639598.1"/>
    <property type="molecule type" value="Genomic_DNA"/>
</dbReference>
<protein>
    <submittedName>
        <fullName evidence="2">Uncharacterized protein</fullName>
    </submittedName>
</protein>